<keyword evidence="1" id="KW-1185">Reference proteome</keyword>
<dbReference type="Gramene" id="Jr13_21210_p1">
    <property type="protein sequence ID" value="cds.Jr13_21210_p1"/>
    <property type="gene ID" value="Jr13_21210"/>
</dbReference>
<proteinExistence type="predicted"/>
<dbReference type="PANTHER" id="PTHR33232:SF11">
    <property type="entry name" value="PROTEIN SIEVE ELEMENT OCCLUSION C"/>
    <property type="match status" value="1"/>
</dbReference>
<gene>
    <name evidence="2" type="primary">LOC108991694</name>
</gene>
<dbReference type="InterPro" id="IPR039299">
    <property type="entry name" value="SEOA"/>
</dbReference>
<dbReference type="STRING" id="51240.A0A2I4EQC2"/>
<dbReference type="InterPro" id="IPR027942">
    <property type="entry name" value="SEO_N"/>
</dbReference>
<sequence>MNWLRNDPFSQSSSSFDEDIMIKKLHLAHEPDGRRLDSELLLRVTEHILLYAASATSEAPATPVVSDLHFDAIGKYTEDNAEAFSSQEPLGLVIYKVSSQILCKCSGEDDLHTRTMFLFDFLGKYKWDVKMVLVLTAFATSYGKFWLLMQLDPRDPLAVSVGMLKQLPKDFSKLKPRFKALSLLIKTMVDVTKCIIKFEGLPLSHVDLDKEICITKACIPEAAYWVARSVFTCASQITDFIAIQTEQYRWYSDSTIIATWELSSLVFRLSRICSRLSQQVDQCHKQTETKIWQKLSNLFQQTPLDNQEGLSMLCALTDDLPLKYCPSQEKFGVSEMKNKVVMLLITKPELLPMEELLLLVQQTSDHPLNKNYKGSYEIIWFPITCSEAWTDAEVGSFNFFSNSLPWYTIRQPWLLSSAVVNYIKKTWKYAGEPLMVVLDSKGIVTNLNAIDMIMIWGARAYPFSASREEELWKEEQWTLQLVVDHIDPQLAYWVEEGKNLCIYGSDSQEWIQEFNSKMRGIKSEGFQLEMVYVGKRNMDENVRNTLASIAEENLNGSLSFTKVQFFWLRLESMRKSKLRLGKTANTDHILEEVSALLDFSDKGWAVMGKGSSTDTVKLQGKDHPMQCSTLFSQGGENVTKMGFLDAIKSAFEPSPLPGYCSHTSVIPYAEGLIEETAICQKCKRPMKKFVVYE</sequence>
<dbReference type="KEGG" id="jre:108991694"/>
<dbReference type="RefSeq" id="XP_018821588.1">
    <property type="nucleotide sequence ID" value="XM_018966043.2"/>
</dbReference>
<reference evidence="2" key="1">
    <citation type="submission" date="2025-08" db="UniProtKB">
        <authorList>
            <consortium name="RefSeq"/>
        </authorList>
    </citation>
    <scope>IDENTIFICATION</scope>
    <source>
        <tissue evidence="2">Leaves</tissue>
    </source>
</reference>
<protein>
    <submittedName>
        <fullName evidence="2">Protein SIEVE ELEMENT OCCLUSION C isoform X1</fullName>
    </submittedName>
</protein>
<dbReference type="GO" id="GO:0010088">
    <property type="term" value="P:phloem development"/>
    <property type="evidence" value="ECO:0007669"/>
    <property type="project" value="InterPro"/>
</dbReference>
<evidence type="ECO:0000313" key="2">
    <source>
        <dbReference type="RefSeq" id="XP_018821588.1"/>
    </source>
</evidence>
<dbReference type="Pfam" id="PF14576">
    <property type="entry name" value="SEO_N"/>
    <property type="match status" value="1"/>
</dbReference>
<name>A0A2I4EQC2_JUGRE</name>
<dbReference type="AlphaFoldDB" id="A0A2I4EQC2"/>
<evidence type="ECO:0000313" key="1">
    <source>
        <dbReference type="Proteomes" id="UP000235220"/>
    </source>
</evidence>
<dbReference type="GeneID" id="108991694"/>
<organism evidence="1 2">
    <name type="scientific">Juglans regia</name>
    <name type="common">English walnut</name>
    <dbReference type="NCBI Taxonomy" id="51240"/>
    <lineage>
        <taxon>Eukaryota</taxon>
        <taxon>Viridiplantae</taxon>
        <taxon>Streptophyta</taxon>
        <taxon>Embryophyta</taxon>
        <taxon>Tracheophyta</taxon>
        <taxon>Spermatophyta</taxon>
        <taxon>Magnoliopsida</taxon>
        <taxon>eudicotyledons</taxon>
        <taxon>Gunneridae</taxon>
        <taxon>Pentapetalae</taxon>
        <taxon>rosids</taxon>
        <taxon>fabids</taxon>
        <taxon>Fagales</taxon>
        <taxon>Juglandaceae</taxon>
        <taxon>Juglans</taxon>
    </lineage>
</organism>
<dbReference type="Proteomes" id="UP000235220">
    <property type="component" value="Chromosome 13"/>
</dbReference>
<dbReference type="Pfam" id="PF14577">
    <property type="entry name" value="SEO_C"/>
    <property type="match status" value="1"/>
</dbReference>
<dbReference type="InterPro" id="IPR027944">
    <property type="entry name" value="SEO_C"/>
</dbReference>
<dbReference type="PANTHER" id="PTHR33232">
    <property type="entry name" value="PROTEIN SIEVE ELEMENT OCCLUSION B-LIKE"/>
    <property type="match status" value="1"/>
</dbReference>
<accession>A0A2I4EQC2</accession>
<dbReference type="OrthoDB" id="1670392at2759"/>